<evidence type="ECO:0000313" key="2">
    <source>
        <dbReference type="EMBL" id="RJT80901.1"/>
    </source>
</evidence>
<dbReference type="Pfam" id="PF13692">
    <property type="entry name" value="Glyco_trans_1_4"/>
    <property type="match status" value="1"/>
</dbReference>
<keyword evidence="3" id="KW-1185">Reference proteome</keyword>
<dbReference type="AlphaFoldDB" id="A0A3A5M5R4"/>
<dbReference type="EMBL" id="QZVT01000003">
    <property type="protein sequence ID" value="RJT80901.1"/>
    <property type="molecule type" value="Genomic_DNA"/>
</dbReference>
<evidence type="ECO:0000259" key="1">
    <source>
        <dbReference type="Pfam" id="PF11997"/>
    </source>
</evidence>
<dbReference type="Gene3D" id="3.40.50.2000">
    <property type="entry name" value="Glycogen Phosphorylase B"/>
    <property type="match status" value="2"/>
</dbReference>
<reference evidence="2 3" key="1">
    <citation type="submission" date="2018-09" db="EMBL/GenBank/DDBJ databases">
        <title>Novel species of Arthrobacter.</title>
        <authorList>
            <person name="Liu Q."/>
            <person name="Xin Y.-H."/>
        </authorList>
    </citation>
    <scope>NUCLEOTIDE SEQUENCE [LARGE SCALE GENOMIC DNA]</scope>
    <source>
        <strain evidence="2 3">Hz2</strain>
    </source>
</reference>
<proteinExistence type="predicted"/>
<feature type="domain" description="DUF3492" evidence="1">
    <location>
        <begin position="50"/>
        <end position="318"/>
    </location>
</feature>
<dbReference type="Proteomes" id="UP000272560">
    <property type="component" value="Unassembled WGS sequence"/>
</dbReference>
<protein>
    <submittedName>
        <fullName evidence="2">DUF3492 domain-containing protein</fullName>
    </submittedName>
</protein>
<dbReference type="Pfam" id="PF11997">
    <property type="entry name" value="DUF3492"/>
    <property type="match status" value="1"/>
</dbReference>
<comment type="caution">
    <text evidence="2">The sequence shown here is derived from an EMBL/GenBank/DDBJ whole genome shotgun (WGS) entry which is preliminary data.</text>
</comment>
<dbReference type="PANTHER" id="PTHR12526">
    <property type="entry name" value="GLYCOSYLTRANSFERASE"/>
    <property type="match status" value="1"/>
</dbReference>
<gene>
    <name evidence="2" type="ORF">D6T63_06775</name>
</gene>
<dbReference type="PANTHER" id="PTHR12526:SF636">
    <property type="entry name" value="BLL3647 PROTEIN"/>
    <property type="match status" value="1"/>
</dbReference>
<dbReference type="NCBIfam" id="NF038011">
    <property type="entry name" value="PelF"/>
    <property type="match status" value="1"/>
</dbReference>
<accession>A0A3A5M5R4</accession>
<organism evidence="2 3">
    <name type="scientific">Arthrobacter cheniae</name>
    <dbReference type="NCBI Taxonomy" id="1258888"/>
    <lineage>
        <taxon>Bacteria</taxon>
        <taxon>Bacillati</taxon>
        <taxon>Actinomycetota</taxon>
        <taxon>Actinomycetes</taxon>
        <taxon>Micrococcales</taxon>
        <taxon>Micrococcaceae</taxon>
        <taxon>Arthrobacter</taxon>
    </lineage>
</organism>
<sequence>MLCLPRPPVLEVLCHRSAKGHNVGSYGIHWKHAPEIPASAPARGIGGLVKIVLVTEGTYPIVTGGVSTWCDQLIGGMPEHEFDVVALTGSGVTKLAWDLPSNVQAVRTIPVWGPPASALRPGSRRRAWVDSTQHALTQLWDAALGPDSGDPVGRTADALQQLVGISDRIGLARSLSTRGSVAPILAAWERHARTSGEAPMSVADAVMAASIVDRALALIDHELGTADVVHASSNGPSSLLALAHSWRHGTPILLTEHGVYLRERYLALHGAKLSWPVRRAVTAFLRRLCEVVHVHALMILPVNQFNARWERKLGAAPEKIHTIPNGVDPGKFEPITGEPDLPTISFVGRIDPLKDLETLLSAFAVVRDRIPNAQLRIFGPTPAENAAYKTRLVELAAALGVSGAVHWEGSSKGSRPAIEAGHVVALSSVSEGLPFTLIESMMCGRATVNTDVGGVSECLDEQQTTGLLVAARDHVAFADACVTLLSDHVSRAAMGAAARRRALSLFTLERCLDRYREAYLAAWDGRLLEHEPSTADAVIPRAPWLTGRHALELSA</sequence>
<dbReference type="SUPFAM" id="SSF53756">
    <property type="entry name" value="UDP-Glycosyltransferase/glycogen phosphorylase"/>
    <property type="match status" value="1"/>
</dbReference>
<dbReference type="InterPro" id="IPR022622">
    <property type="entry name" value="DUF3492"/>
</dbReference>
<dbReference type="OrthoDB" id="9772485at2"/>
<name>A0A3A5M5R4_9MICC</name>
<dbReference type="GO" id="GO:0016757">
    <property type="term" value="F:glycosyltransferase activity"/>
    <property type="evidence" value="ECO:0007669"/>
    <property type="project" value="TreeGrafter"/>
</dbReference>
<evidence type="ECO:0000313" key="3">
    <source>
        <dbReference type="Proteomes" id="UP000272560"/>
    </source>
</evidence>
<dbReference type="InterPro" id="IPR047691">
    <property type="entry name" value="PelF-like"/>
</dbReference>